<feature type="region of interest" description="Disordered" evidence="1">
    <location>
        <begin position="626"/>
        <end position="673"/>
    </location>
</feature>
<protein>
    <recommendedName>
        <fullName evidence="2">DUF6535 domain-containing protein</fullName>
    </recommendedName>
</protein>
<dbReference type="InterPro" id="IPR045338">
    <property type="entry name" value="DUF6535"/>
</dbReference>
<evidence type="ECO:0000256" key="1">
    <source>
        <dbReference type="SAM" id="MobiDB-lite"/>
    </source>
</evidence>
<reference evidence="3 4" key="1">
    <citation type="journal article" date="2013" name="J. Biotechnol.">
        <title>Establishment and interpretation of the genome sequence of the phytopathogenic fungus Rhizoctonia solani AG1-IB isolate 7/3/14.</title>
        <authorList>
            <person name="Wibberg D.W."/>
            <person name="Jelonek L.J."/>
            <person name="Rupp O.R."/>
            <person name="Hennig M.H."/>
            <person name="Eikmeyer F.E."/>
            <person name="Goesmann A.G."/>
            <person name="Hartmann A.H."/>
            <person name="Borriss R.B."/>
            <person name="Grosch R.G."/>
            <person name="Puehler A.P."/>
            <person name="Schlueter A.S."/>
        </authorList>
    </citation>
    <scope>NUCLEOTIDE SEQUENCE [LARGE SCALE GENOMIC DNA]</scope>
    <source>
        <strain evidence="4">AG1-IB / isolate 7/3/14</strain>
    </source>
</reference>
<accession>M5CH31</accession>
<dbReference type="AlphaFoldDB" id="M5CH31"/>
<evidence type="ECO:0000313" key="3">
    <source>
        <dbReference type="EMBL" id="CCO37157.1"/>
    </source>
</evidence>
<name>M5CH31_THACB</name>
<evidence type="ECO:0000259" key="2">
    <source>
        <dbReference type="Pfam" id="PF20153"/>
    </source>
</evidence>
<organism evidence="3 4">
    <name type="scientific">Thanatephorus cucumeris (strain AG1-IB / isolate 7/3/14)</name>
    <name type="common">Lettuce bottom rot fungus</name>
    <name type="synonym">Rhizoctonia solani</name>
    <dbReference type="NCBI Taxonomy" id="1108050"/>
    <lineage>
        <taxon>Eukaryota</taxon>
        <taxon>Fungi</taxon>
        <taxon>Dikarya</taxon>
        <taxon>Basidiomycota</taxon>
        <taxon>Agaricomycotina</taxon>
        <taxon>Agaricomycetes</taxon>
        <taxon>Cantharellales</taxon>
        <taxon>Ceratobasidiaceae</taxon>
        <taxon>Rhizoctonia</taxon>
        <taxon>Rhizoctonia solani AG-1</taxon>
    </lineage>
</organism>
<dbReference type="Proteomes" id="UP000012065">
    <property type="component" value="Unassembled WGS sequence"/>
</dbReference>
<feature type="domain" description="DUF6535" evidence="2">
    <location>
        <begin position="45"/>
        <end position="209"/>
    </location>
</feature>
<proteinExistence type="predicted"/>
<dbReference type="HOGENOM" id="CLU_010953_0_0_1"/>
<feature type="compositionally biased region" description="Basic and acidic residues" evidence="1">
    <location>
        <begin position="656"/>
        <end position="665"/>
    </location>
</feature>
<evidence type="ECO:0000313" key="4">
    <source>
        <dbReference type="Proteomes" id="UP000012065"/>
    </source>
</evidence>
<dbReference type="Pfam" id="PF20153">
    <property type="entry name" value="DUF6535"/>
    <property type="match status" value="1"/>
</dbReference>
<gene>
    <name evidence="3" type="ORF">BN14_11309</name>
</gene>
<dbReference type="EMBL" id="CAOJ01016833">
    <property type="protein sequence ID" value="CCO37157.1"/>
    <property type="molecule type" value="Genomic_DNA"/>
</dbReference>
<comment type="caution">
    <text evidence="3">The sequence shown here is derived from an EMBL/GenBank/DDBJ whole genome shotgun (WGS) entry which is preliminary data.</text>
</comment>
<sequence length="689" mass="77551">MLTNNPSSDICLRLTCWLCQVYQVDDPVLEPDEYGAELTQDARVWKVYVKETDRWDAELIDGWNKQAALFSAVSTAFLIESSGMLKQDPNDVSAAALVVISHALVALAGNYPVDVSKLSLSDQSAASFTPSHKAVVVNTLWYLSLATSITTSFLAMLAKDWCHSFATSRSGHPWKQALRRQRKWMMIEDWKMQELIMVLPSLTHLSLFLIDSLKGRGFLQDTSSYYQVVMDFADRYRETAYSSILFYFLKAVNGLERTWIVDIGKLLADTPFKPLNEEYTVSRSLSWLIQHCETPSSVAIALQAVAGANRKVPVGPLKECKSSEEILKRLVSSPSGQKAAQEATLYARALRFLVSRSLPNPQRDESGGGGKEDAAVMIWELKLQREELDTDSAEVASVKTWCDDCLRNSDPVDSLETPAFIAAISRVYEPVVSSDIKQECLPESVYVILVFAACVPQSNEQREACLKVLSRFRFPSLSTELVRYMAKIGKGSWNKPVERLAWRAKNQDDPATQHLCATQLWLLLHLVDDLTTDTQKQLGKLLEDEEDLEIKKNGFIEVKKDLETRILDYYKGNRLDTYSARIIECIHRSSGVECDQHTKALMDWELKDVPPSHRGLEQFINEYATHPEPDPALISPQPPSLPSFREPSVEAAPEPALHKPDERRNVNHASIDMASSSLVRNEYQARSNI</sequence>